<evidence type="ECO:0000313" key="2">
    <source>
        <dbReference type="EMBL" id="EGQ74831.1"/>
    </source>
</evidence>
<evidence type="ECO:0000313" key="3">
    <source>
        <dbReference type="EMBL" id="UNV85123.1"/>
    </source>
</evidence>
<dbReference type="RefSeq" id="WP_003779966.1">
    <property type="nucleotide sequence ID" value="NZ_CP094241.1"/>
</dbReference>
<dbReference type="EMBL" id="CP094241">
    <property type="protein sequence ID" value="UNV85123.1"/>
    <property type="molecule type" value="Genomic_DNA"/>
</dbReference>
<evidence type="ECO:0000256" key="1">
    <source>
        <dbReference type="SAM" id="MobiDB-lite"/>
    </source>
</evidence>
<organism evidence="2 4">
    <name type="scientific">Neisseria macacae ATCC 33926</name>
    <dbReference type="NCBI Taxonomy" id="997348"/>
    <lineage>
        <taxon>Bacteria</taxon>
        <taxon>Pseudomonadati</taxon>
        <taxon>Pseudomonadota</taxon>
        <taxon>Betaproteobacteria</taxon>
        <taxon>Neisseriales</taxon>
        <taxon>Neisseriaceae</taxon>
        <taxon>Neisseria</taxon>
    </lineage>
</organism>
<evidence type="ECO:0000313" key="5">
    <source>
        <dbReference type="Proteomes" id="UP000829455"/>
    </source>
</evidence>
<feature type="compositionally biased region" description="Basic and acidic residues" evidence="1">
    <location>
        <begin position="29"/>
        <end position="42"/>
    </location>
</feature>
<dbReference type="Proteomes" id="UP000004982">
    <property type="component" value="Unassembled WGS sequence"/>
</dbReference>
<keyword evidence="5" id="KW-1185">Reference proteome</keyword>
<sequence length="70" mass="7797">MDIAKTSIRAALTVPLYPQGRTWNADGNSARKERQRSSENPKSDFQTTFVPRTDKIRIDEAISASSGFPI</sequence>
<protein>
    <submittedName>
        <fullName evidence="2">Uncharacterized protein</fullName>
    </submittedName>
</protein>
<reference evidence="3 5" key="2">
    <citation type="submission" date="2022-03" db="EMBL/GenBank/DDBJ databases">
        <title>Genome sequencing of Neisseria macacae.</title>
        <authorList>
            <person name="Baek M.-G."/>
        </authorList>
    </citation>
    <scope>NUCLEOTIDE SEQUENCE [LARGE SCALE GENOMIC DNA]</scope>
    <source>
        <strain evidence="3 5">ATCC 33926</strain>
    </source>
</reference>
<reference evidence="2 4" key="1">
    <citation type="submission" date="2011-05" db="EMBL/GenBank/DDBJ databases">
        <authorList>
            <person name="Muzny D."/>
            <person name="Qin X."/>
            <person name="Deng J."/>
            <person name="Jiang H."/>
            <person name="Liu Y."/>
            <person name="Qu J."/>
            <person name="Song X.-Z."/>
            <person name="Zhang L."/>
            <person name="Thornton R."/>
            <person name="Coyle M."/>
            <person name="Francisco L."/>
            <person name="Jackson L."/>
            <person name="Javaid M."/>
            <person name="Korchina V."/>
            <person name="Kovar C."/>
            <person name="Mata R."/>
            <person name="Mathew T."/>
            <person name="Ngo R."/>
            <person name="Nguyen L."/>
            <person name="Nguyen N."/>
            <person name="Okwuonu G."/>
            <person name="Ongeri F."/>
            <person name="Pham C."/>
            <person name="Simmons D."/>
            <person name="Wilczek-Boney K."/>
            <person name="Hale W."/>
            <person name="Jakkamsetti A."/>
            <person name="Pham P."/>
            <person name="Ruth R."/>
            <person name="San Lucas F."/>
            <person name="Warren J."/>
            <person name="Zhang J."/>
            <person name="Zhao Z."/>
            <person name="Zhou C."/>
            <person name="Zhu D."/>
            <person name="Lee S."/>
            <person name="Bess C."/>
            <person name="Blankenburg K."/>
            <person name="Forbes L."/>
            <person name="Fu Q."/>
            <person name="Gubbala S."/>
            <person name="Hirani K."/>
            <person name="Jayaseelan J.C."/>
            <person name="Lara F."/>
            <person name="Munidasa M."/>
            <person name="Palculict T."/>
            <person name="Patil S."/>
            <person name="Pu L.-L."/>
            <person name="Saada N."/>
            <person name="Tang L."/>
            <person name="Weissenberger G."/>
            <person name="Zhu Y."/>
            <person name="Hemphill L."/>
            <person name="Shang Y."/>
            <person name="Youmans B."/>
            <person name="Ayvaz T."/>
            <person name="Ross M."/>
            <person name="Santibanez J."/>
            <person name="Aqrawi P."/>
            <person name="Gross S."/>
            <person name="Joshi V."/>
            <person name="Fowler G."/>
            <person name="Nazareth L."/>
            <person name="Reid J."/>
            <person name="Worley K."/>
            <person name="Petrosino J."/>
            <person name="Highlander S."/>
            <person name="Gibbs R."/>
        </authorList>
    </citation>
    <scope>NUCLEOTIDE SEQUENCE [LARGE SCALE GENOMIC DNA]</scope>
    <source>
        <strain evidence="2 4">ATCC 33926</strain>
    </source>
</reference>
<dbReference type="Proteomes" id="UP000829455">
    <property type="component" value="Chromosome"/>
</dbReference>
<feature type="region of interest" description="Disordered" evidence="1">
    <location>
        <begin position="19"/>
        <end position="46"/>
    </location>
</feature>
<dbReference type="EMBL" id="AFQE01000131">
    <property type="protein sequence ID" value="EGQ74831.1"/>
    <property type="molecule type" value="Genomic_DNA"/>
</dbReference>
<name>A0AA36XJI3_9NEIS</name>
<proteinExistence type="predicted"/>
<dbReference type="AlphaFoldDB" id="A0AA36XJI3"/>
<gene>
    <name evidence="2" type="ORF">HMPREF9418_2621</name>
    <name evidence="3" type="ORF">MON40_00895</name>
</gene>
<evidence type="ECO:0000313" key="4">
    <source>
        <dbReference type="Proteomes" id="UP000004982"/>
    </source>
</evidence>
<accession>A0AA36XJI3</accession>